<dbReference type="AlphaFoldDB" id="A0A060N8R6"/>
<dbReference type="EMBL" id="BA000058">
    <property type="protein sequence ID" value="BAO04878.1"/>
    <property type="molecule type" value="Genomic_DNA"/>
</dbReference>
<name>A0A060N8R6_CLOBO</name>
<accession>A0A060N8R6</accession>
<dbReference type="RefSeq" id="WP_051394086.1">
    <property type="nucleotide sequence ID" value="NZ_BA000058.1"/>
</dbReference>
<gene>
    <name evidence="1" type="ORF">CBO05P1_159</name>
</gene>
<organism evidence="1">
    <name type="scientific">Clostridium botulinum B str. Osaka05</name>
    <dbReference type="NCBI Taxonomy" id="1407017"/>
    <lineage>
        <taxon>Bacteria</taxon>
        <taxon>Bacillati</taxon>
        <taxon>Bacillota</taxon>
        <taxon>Clostridia</taxon>
        <taxon>Eubacteriales</taxon>
        <taxon>Clostridiaceae</taxon>
        <taxon>Clostridium</taxon>
    </lineage>
</organism>
<dbReference type="InterPro" id="IPR006520">
    <property type="entry name" value="Dit_BPSPP_N"/>
</dbReference>
<dbReference type="Gene3D" id="2.40.30.200">
    <property type="match status" value="1"/>
</dbReference>
<protein>
    <submittedName>
        <fullName evidence="1">Uncharacterized protein</fullName>
    </submittedName>
</protein>
<sequence length="1023" mass="116831">MIKNSLYFSYAGRDSLEFNIINGSVENAELKESFLANKKIKEINTIESDKPYFQGVERNPLQLKLQFCFTEKWNEDLIREVARWLHQDNYQPLYFSENPEKIYYAMPVDDVEMTYFGLEQGYLDITMRCNTYHAYSREYLSETYDLSTNNENGTEIQISNYGDIDIKPDIWIKKIGNGGLEIINKSNGGEITSFSDGASGKGILKFTGTVFDSEIVTIGDKVFEFDTGDGIVNENVKQWTSGFKYIDGTIVNKSGILYQCIKTNTDEEWDENHWKKLDKSNIKVDVSADANPAQAKLVFNNTVIEDADNISIGNNVYEFDFDDVYEAKNGHIPISLKNYTTPAIGKLIARSNLDFAGSKIKIGDREYEITPSSNEGVVITKNTGLKGWTNWRLDAYYESDSDFKEATLLINEKRDNTIDGVRIPLVNDFVNNRIDKEKQIIELYKLNKFLGIPAERYADTGKFEPISEGIKGQDVGDELSIYKRTGESFEIDMINSTINKFYINKMFQKQGVTTKNMEAKIGDIILITKWQENRKNDKFVEYNSVNYIQSDFELLRIKNVGETKNNSLIVEHNSGTYWYELETPSKIFKNNPLYSYGKDKRVIGSGYDLANAKIILNGLEFSFVDSKGLTEENLKEVIKSGDIILGGKKAKGGVPFDVEGTRRLGGFDQYETAKLIRDYYWEIKDKYFEQGYDYYYNVILFTKQGEKLLIQEDIPLMSPCQIRQGSSLDETCENIVKAINEEGRDWVEYSKGTYEHDDVRADYDKASKIINIKAKERGSKGNKISSVVNDWENTQKLLRQNYKINQFEYPSLVKGKDAIYSEIDDTNGKSLIAYITDVLKTNEDKMNISFSNNTINIISKKYGSINNIVPILSNCYSCNFYDIKDNPAVTLEGGKDPSINTILQALYSTINNNSNEVISNLDLEKQTITVIHREIGKKTNINISTTAINAYWDNGKKLYGGRDGLVNDEEIYIEGENGHIESNKNKGIADVYNCNDLVLKYGENRLLIKGNCFIRFKTKYKFL</sequence>
<proteinExistence type="predicted"/>
<evidence type="ECO:0000313" key="1">
    <source>
        <dbReference type="EMBL" id="BAO04878.1"/>
    </source>
</evidence>
<dbReference type="NCBIfam" id="TIGR01633">
    <property type="entry name" value="phi3626_gp14_N"/>
    <property type="match status" value="1"/>
</dbReference>
<dbReference type="HOGENOM" id="CLU_295551_0_0_9"/>
<dbReference type="Proteomes" id="UP000054164">
    <property type="component" value="Unassembled WGS sequence"/>
</dbReference>
<reference evidence="1" key="1">
    <citation type="submission" date="2013-10" db="EMBL/GenBank/DDBJ databases">
        <title>Draft genome sequence of Clostridium botulinum type B strain Osaka05.</title>
        <authorList>
            <person name="Sakaguchi Y."/>
            <person name="Hosomi K."/>
            <person name="Uchiyama J."/>
            <person name="Ogura Y."/>
            <person name="Sakaguchi M."/>
            <person name="Kohda T."/>
            <person name="Mukamoto M."/>
            <person name="Misawa N."/>
            <person name="Matsuzaki S."/>
            <person name="Hayashi T."/>
            <person name="Kozaki S."/>
        </authorList>
    </citation>
    <scope>NUCLEOTIDE SEQUENCE</scope>
    <source>
        <strain evidence="1">Osaka05</strain>
    </source>
</reference>